<keyword evidence="7" id="KW-0811">Translocation</keyword>
<dbReference type="HOGENOM" id="CLU_054990_0_1_1"/>
<evidence type="ECO:0000256" key="10">
    <source>
        <dbReference type="ARBA" id="ARBA00023284"/>
    </source>
</evidence>
<sequence>MYRTALRSAPSALRAARPTLSSGSRRFASTTAQTSKKGTWKGTGFRWGLAVAAVYFYNTSPIFADELPPQVGPAPAHFSDADLPTIEAMIEEKRRQGSRRPPRHHPHPKPTQPVEAKARRSEVGDDPGKEGPSNGEKGGMRRKYRVRRRLRNPARPRRWSKRLRNRAPSTRRQGEINWGCPCLGGMADGPCGEEFKAAFSCFVYSKDEPKGMDCVDKFPDCFRKYPEIYGSELTEDDEEENAQAQEVAKEIKTNEETATPPQKAADVSPKEAADATDANKGKKQ</sequence>
<evidence type="ECO:0000313" key="14">
    <source>
        <dbReference type="EMBL" id="EAQ88560.1"/>
    </source>
</evidence>
<proteinExistence type="predicted"/>
<dbReference type="GeneID" id="4392541"/>
<reference evidence="15" key="1">
    <citation type="journal article" date="2015" name="Genome Announc.">
        <title>Draft genome sequence of the cellulolytic fungus Chaetomium globosum.</title>
        <authorList>
            <person name="Cuomo C.A."/>
            <person name="Untereiner W.A."/>
            <person name="Ma L.-J."/>
            <person name="Grabherr M."/>
            <person name="Birren B.W."/>
        </authorList>
    </citation>
    <scope>NUCLEOTIDE SEQUENCE [LARGE SCALE GENOMIC DNA]</scope>
    <source>
        <strain evidence="15">ATCC 6205 / CBS 148.51 / DSM 1962 / NBRC 6347 / NRRL 1970</strain>
    </source>
</reference>
<feature type="compositionally biased region" description="Low complexity" evidence="13">
    <location>
        <begin position="1"/>
        <end position="19"/>
    </location>
</feature>
<keyword evidence="5" id="KW-0653">Protein transport</keyword>
<keyword evidence="6" id="KW-0560">Oxidoreductase</keyword>
<evidence type="ECO:0000256" key="9">
    <source>
        <dbReference type="ARBA" id="ARBA00023157"/>
    </source>
</evidence>
<keyword evidence="9" id="KW-1015">Disulfide bond</keyword>
<dbReference type="AlphaFoldDB" id="Q2GZ67"/>
<evidence type="ECO:0000256" key="6">
    <source>
        <dbReference type="ARBA" id="ARBA00023002"/>
    </source>
</evidence>
<comment type="cofactor">
    <cofactor evidence="1">
        <name>Cu(2+)</name>
        <dbReference type="ChEBI" id="CHEBI:29036"/>
    </cofactor>
</comment>
<evidence type="ECO:0000256" key="3">
    <source>
        <dbReference type="ARBA" id="ARBA00013714"/>
    </source>
</evidence>
<dbReference type="GO" id="GO:0045041">
    <property type="term" value="P:protein import into mitochondrial intermembrane space"/>
    <property type="evidence" value="ECO:0007669"/>
    <property type="project" value="InterPro"/>
</dbReference>
<dbReference type="InterPro" id="IPR039289">
    <property type="entry name" value="CHCHD4"/>
</dbReference>
<evidence type="ECO:0000256" key="4">
    <source>
        <dbReference type="ARBA" id="ARBA00022448"/>
    </source>
</evidence>
<comment type="function">
    <text evidence="11">Required for the import and folding of small cysteine-containing proteins (small Tim) in the mitochondrial intermembrane space (IMS). Forms a redox cycle with ERV1 that involves a disulfide relay system. Precursor proteins to be imported into the IMS are translocated in their reduced form into the mitochondria. The oxidized form of MIA40 forms a transient intermolecular disulfide bridge with the reduced precursor protein, resulting in oxidation of the precursor protein that now contains an intramolecular disulfide bond and is able to undergo folding in the IMS.</text>
</comment>
<feature type="compositionally biased region" description="Basic residues" evidence="13">
    <location>
        <begin position="140"/>
        <end position="165"/>
    </location>
</feature>
<dbReference type="VEuPathDB" id="FungiDB:CHGG_05179"/>
<dbReference type="EMBL" id="CH408032">
    <property type="protein sequence ID" value="EAQ88560.1"/>
    <property type="molecule type" value="Genomic_DNA"/>
</dbReference>
<dbReference type="Proteomes" id="UP000001056">
    <property type="component" value="Unassembled WGS sequence"/>
</dbReference>
<dbReference type="STRING" id="306901.Q2GZ67"/>
<evidence type="ECO:0000256" key="8">
    <source>
        <dbReference type="ARBA" id="ARBA00023128"/>
    </source>
</evidence>
<keyword evidence="15" id="KW-1185">Reference proteome</keyword>
<evidence type="ECO:0000256" key="7">
    <source>
        <dbReference type="ARBA" id="ARBA00023010"/>
    </source>
</evidence>
<dbReference type="eggNOG" id="KOG4149">
    <property type="taxonomic scope" value="Eukaryota"/>
</dbReference>
<name>Q2GZ67_CHAGB</name>
<dbReference type="OrthoDB" id="7481291at2759"/>
<dbReference type="InParanoid" id="Q2GZ67"/>
<dbReference type="PANTHER" id="PTHR21622:SF0">
    <property type="entry name" value="COILED-COIL-HELIX-COILED-COIL-HELIX DOMAIN CONTAINING 4"/>
    <property type="match status" value="1"/>
</dbReference>
<evidence type="ECO:0000256" key="11">
    <source>
        <dbReference type="ARBA" id="ARBA00024980"/>
    </source>
</evidence>
<feature type="region of interest" description="Disordered" evidence="13">
    <location>
        <begin position="1"/>
        <end position="40"/>
    </location>
</feature>
<feature type="compositionally biased region" description="Basic residues" evidence="13">
    <location>
        <begin position="96"/>
        <end position="108"/>
    </location>
</feature>
<accession>Q2GZ67</accession>
<evidence type="ECO:0000256" key="13">
    <source>
        <dbReference type="SAM" id="MobiDB-lite"/>
    </source>
</evidence>
<dbReference type="PANTHER" id="PTHR21622">
    <property type="entry name" value="COILED-COIL-HELIX-COILED-COIL-HELIX DOMAIN CONTAINING 4"/>
    <property type="match status" value="1"/>
</dbReference>
<dbReference type="GO" id="GO:0005743">
    <property type="term" value="C:mitochondrial inner membrane"/>
    <property type="evidence" value="ECO:0007669"/>
    <property type="project" value="UniProtKB-SubCell"/>
</dbReference>
<dbReference type="OMA" id="PRSWKNT"/>
<feature type="region of interest" description="Disordered" evidence="13">
    <location>
        <begin position="93"/>
        <end position="173"/>
    </location>
</feature>
<feature type="compositionally biased region" description="Basic and acidic residues" evidence="13">
    <location>
        <begin position="116"/>
        <end position="129"/>
    </location>
</feature>
<feature type="compositionally biased region" description="Polar residues" evidence="13">
    <location>
        <begin position="20"/>
        <end position="37"/>
    </location>
</feature>
<gene>
    <name evidence="14" type="ORF">CHGG_05179</name>
</gene>
<dbReference type="GO" id="GO:0015035">
    <property type="term" value="F:protein-disulfide reductase activity"/>
    <property type="evidence" value="ECO:0007669"/>
    <property type="project" value="InterPro"/>
</dbReference>
<evidence type="ECO:0000256" key="2">
    <source>
        <dbReference type="ARBA" id="ARBA00004164"/>
    </source>
</evidence>
<dbReference type="Gene3D" id="1.10.287.2900">
    <property type="match status" value="1"/>
</dbReference>
<organism evidence="14 15">
    <name type="scientific">Chaetomium globosum (strain ATCC 6205 / CBS 148.51 / DSM 1962 / NBRC 6347 / NRRL 1970)</name>
    <name type="common">Soil fungus</name>
    <dbReference type="NCBI Taxonomy" id="306901"/>
    <lineage>
        <taxon>Eukaryota</taxon>
        <taxon>Fungi</taxon>
        <taxon>Dikarya</taxon>
        <taxon>Ascomycota</taxon>
        <taxon>Pezizomycotina</taxon>
        <taxon>Sordariomycetes</taxon>
        <taxon>Sordariomycetidae</taxon>
        <taxon>Sordariales</taxon>
        <taxon>Chaetomiaceae</taxon>
        <taxon>Chaetomium</taxon>
    </lineage>
</organism>
<feature type="compositionally biased region" description="Basic and acidic residues" evidence="13">
    <location>
        <begin position="268"/>
        <end position="284"/>
    </location>
</feature>
<evidence type="ECO:0000256" key="5">
    <source>
        <dbReference type="ARBA" id="ARBA00022927"/>
    </source>
</evidence>
<comment type="subcellular location">
    <subcellularLocation>
        <location evidence="2">Mitochondrion inner membrane</location>
        <topology evidence="2">Single-pass type II membrane protein</topology>
        <orientation evidence="2">Intermembrane side</orientation>
    </subcellularLocation>
</comment>
<dbReference type="RefSeq" id="XP_001224393.1">
    <property type="nucleotide sequence ID" value="XM_001224392.1"/>
</dbReference>
<keyword evidence="8" id="KW-0496">Mitochondrion</keyword>
<evidence type="ECO:0000256" key="1">
    <source>
        <dbReference type="ARBA" id="ARBA00001973"/>
    </source>
</evidence>
<keyword evidence="4" id="KW-0813">Transport</keyword>
<evidence type="ECO:0000256" key="12">
    <source>
        <dbReference type="ARBA" id="ARBA00033150"/>
    </source>
</evidence>
<evidence type="ECO:0000313" key="15">
    <source>
        <dbReference type="Proteomes" id="UP000001056"/>
    </source>
</evidence>
<keyword evidence="10" id="KW-0676">Redox-active center</keyword>
<dbReference type="GO" id="GO:0005758">
    <property type="term" value="C:mitochondrial intermembrane space"/>
    <property type="evidence" value="ECO:0007669"/>
    <property type="project" value="TreeGrafter"/>
</dbReference>
<protein>
    <recommendedName>
        <fullName evidence="3">Mitochondrial intermembrane space import and assembly protein 40</fullName>
    </recommendedName>
    <alternativeName>
        <fullName evidence="12">Mitochondrial import inner membrane translocase TIM40</fullName>
    </alternativeName>
</protein>
<feature type="region of interest" description="Disordered" evidence="13">
    <location>
        <begin position="232"/>
        <end position="284"/>
    </location>
</feature>